<dbReference type="Proteomes" id="UP000822369">
    <property type="component" value="Chromosome 18"/>
</dbReference>
<feature type="compositionally biased region" description="Pro residues" evidence="1">
    <location>
        <begin position="1120"/>
        <end position="1135"/>
    </location>
</feature>
<feature type="compositionally biased region" description="Polar residues" evidence="1">
    <location>
        <begin position="1321"/>
        <end position="1340"/>
    </location>
</feature>
<feature type="compositionally biased region" description="Polar residues" evidence="1">
    <location>
        <begin position="433"/>
        <end position="445"/>
    </location>
</feature>
<evidence type="ECO:0000256" key="1">
    <source>
        <dbReference type="SAM" id="MobiDB-lite"/>
    </source>
</evidence>
<dbReference type="OMA" id="VVNIFAH"/>
<feature type="compositionally biased region" description="Polar residues" evidence="1">
    <location>
        <begin position="1559"/>
        <end position="1569"/>
    </location>
</feature>
<feature type="compositionally biased region" description="Low complexity" evidence="1">
    <location>
        <begin position="829"/>
        <end position="840"/>
    </location>
</feature>
<proteinExistence type="predicted"/>
<feature type="compositionally biased region" description="Low complexity" evidence="1">
    <location>
        <begin position="639"/>
        <end position="649"/>
    </location>
</feature>
<dbReference type="EMBL" id="JAAVVJ010000018">
    <property type="protein sequence ID" value="KAF7202172.1"/>
    <property type="molecule type" value="Genomic_DNA"/>
</dbReference>
<feature type="compositionally biased region" description="Basic and acidic residues" evidence="1">
    <location>
        <begin position="227"/>
        <end position="247"/>
    </location>
</feature>
<feature type="compositionally biased region" description="Low complexity" evidence="1">
    <location>
        <begin position="848"/>
        <end position="867"/>
    </location>
</feature>
<name>A0A9D2XHT9_NOTFU</name>
<feature type="region of interest" description="Disordered" evidence="1">
    <location>
        <begin position="639"/>
        <end position="787"/>
    </location>
</feature>
<dbReference type="GO" id="GO:0030154">
    <property type="term" value="P:cell differentiation"/>
    <property type="evidence" value="ECO:0007669"/>
    <property type="project" value="TreeGrafter"/>
</dbReference>
<feature type="compositionally biased region" description="Basic and acidic residues" evidence="1">
    <location>
        <begin position="1220"/>
        <end position="1229"/>
    </location>
</feature>
<sequence length="1569" mass="168253">MSNRDSLGFGDLLPQDVINIFAQDKHSKRGRKKRTRSLGRALGLFRRKKKKNLGTNGQNHGLGPALDLALDGHRTLHQGGQKSGNSHAQPNLNDDKTPAPPQLQENVFIEGSRSKYVEDLHTEAQEGLKMIQQEESNTGMEYQDNESMVSTATAQTNGESVGFVTDSTIADTSSVVSMRSSVSTRSSRHGLTRQGSTFRPLESGKKSEKTKTRRKHRKTAAGVPRHVQRELGMDREGWRLPPRLDERPDLDDESDFSPTSDGLQRKAESPKDSSAGLQTSNVVHPLSKDRVEQLNATHAGHRDNLALLHHLDPLRWKSGSAVVQQGLSSRVMTMSPQAAYLSKIIPNAVLPPSIEVVEISRSSRRSSLRTISKSSIVSSPSPSRASSRASSNITSASRYNANPYMSDSSRWSDSASSETLVSNSSTISSSSTPKQKPQSGDNSAKANKVDVNSSKDSSKVIIKGDQVRKEGQFVRSLSVMKSKRAPPPPNRSHSLHGKKRRSRDLVEVFATEQSPPSPKKDHENVQPGSSVVLSRTLDSTGYHADISSPDDSTGSVSFPLRSPLQAEEPKKDAEKLLNERSCDEQESPQDKKLNKPNSPSSGYSSQDGTSPHFIKWSLKQKGLFAKIPQFFSSRSTSAGLAPALAPQPGDKYGNAAGESKPDVSPSVQTLRQLFNIPPPPKIHAPPPPPPEVWSQNVRSIELLLGPPAPGSSYTVLKKNPKDRRQQRQSPPSSTATERKHQSPTAESEHGSVHVVDAKTESDCTYGKVKKERITQNGTSKEHGKDEKVRLSEMLNGILVKAVDKQGATRAEGQNVKAAEVNINTLPTISSVRISPPSSSEPVDHQVQSTVRDTTTVTSSVGITSPESSWPPPPPPLSQVSASRRDEMELPLPPPPMFVEGELVLSPKVKEQVEVGPLKFLSSQDVENPSLGIPPPPPYSAPPPPTTMKEAPPPPPPPPPVTHKEPSTSVIQEVPPPVSVPSPEKQAPPPGNAVEVSILSSRAVAALPSKDFIPPHHHQEASQPIGQVAPVENFGPPQSIPPPPPQLQPLKQEIDPPQKKISSEPKTEDLSVNVLTPPHGVPPPVAPVIQTSHITLVTDDGVPPSPPFEFRNTPSLKEAEQPPPPTSIPLPPPLPVQVPASITHPSSPPSTKNQTQEKTSAPEAHKELIPVVTASLLQKVKLRSVNSSPEPSEVHEQVSASDVTPPLLEVVTLRSINSSPEHAKGVKEEATSDGPTAVLQTVKLRSINNSPEPPETSEGVKEETLPNGPSSVINNSPETAKGVKEESTATGTHPALQVVKLQPANSSAEASEAVKGADSVLSIESSPVSLQSIKPETFTTQEKPEPDVTVDQPQPDKQVPMSSSNEAPQKPIRKSLILVSPPPTSPPDTDSSEASRPKSVVVPPAASPTAASPLKKSPTTTSSVSMNLQEAIRLRTAARSKEGPASRLTLPSQLSPPGFLRSPTNTASFIFSKSNTRVGIEVKQKQENKETVQKKLENSSVAKVTSEAESKLGGKVPPPVAKKPKTKSKEEEAGEAVEQTAGQEAQRDGTEDGPEEVNGTAGTVQGETST</sequence>
<feature type="compositionally biased region" description="Basic and acidic residues" evidence="1">
    <location>
        <begin position="567"/>
        <end position="593"/>
    </location>
</feature>
<dbReference type="PANTHER" id="PTHR23039:SF6">
    <property type="entry name" value="SIMILAR TO MKIAA1522 PROTEIN"/>
    <property type="match status" value="1"/>
</dbReference>
<feature type="compositionally biased region" description="Basic and acidic residues" evidence="1">
    <location>
        <begin position="736"/>
        <end position="761"/>
    </location>
</feature>
<feature type="compositionally biased region" description="Polar residues" evidence="1">
    <location>
        <begin position="1461"/>
        <end position="1476"/>
    </location>
</feature>
<feature type="compositionally biased region" description="Basic residues" evidence="1">
    <location>
        <begin position="26"/>
        <end position="37"/>
    </location>
</feature>
<dbReference type="KEGG" id="nfu:107392591"/>
<feature type="compositionally biased region" description="Pro residues" evidence="1">
    <location>
        <begin position="931"/>
        <end position="960"/>
    </location>
</feature>
<accession>A0A9D2XHT9</accession>
<feature type="compositionally biased region" description="Basic and acidic residues" evidence="1">
    <location>
        <begin position="1051"/>
        <end position="1068"/>
    </location>
</feature>
<feature type="compositionally biased region" description="Pro residues" evidence="1">
    <location>
        <begin position="973"/>
        <end position="990"/>
    </location>
</feature>
<feature type="region of interest" description="Disordered" evidence="1">
    <location>
        <begin position="1008"/>
        <end position="1166"/>
    </location>
</feature>
<dbReference type="OrthoDB" id="9948858at2759"/>
<feature type="compositionally biased region" description="Polar residues" evidence="1">
    <location>
        <begin position="78"/>
        <end position="92"/>
    </location>
</feature>
<feature type="compositionally biased region" description="Pro residues" evidence="1">
    <location>
        <begin position="676"/>
        <end position="691"/>
    </location>
</feature>
<evidence type="ECO:0000313" key="3">
    <source>
        <dbReference type="Proteomes" id="UP000822369"/>
    </source>
</evidence>
<feature type="region of interest" description="Disordered" evidence="1">
    <location>
        <begin position="1182"/>
        <end position="1569"/>
    </location>
</feature>
<feature type="region of interest" description="Disordered" evidence="1">
    <location>
        <begin position="510"/>
        <end position="529"/>
    </location>
</feature>
<dbReference type="PANTHER" id="PTHR23039">
    <property type="entry name" value="NANCE-HORAN SYNDROME PROTEIN"/>
    <property type="match status" value="1"/>
</dbReference>
<feature type="compositionally biased region" description="Low complexity" evidence="1">
    <location>
        <begin position="449"/>
        <end position="463"/>
    </location>
</feature>
<comment type="caution">
    <text evidence="2">The sequence shown here is derived from an EMBL/GenBank/DDBJ whole genome shotgun (WGS) entry which is preliminary data.</text>
</comment>
<feature type="region of interest" description="Disordered" evidence="1">
    <location>
        <begin position="541"/>
        <end position="611"/>
    </location>
</feature>
<feature type="compositionally biased region" description="Polar residues" evidence="1">
    <location>
        <begin position="1266"/>
        <end position="1277"/>
    </location>
</feature>
<feature type="region of interest" description="Disordered" evidence="1">
    <location>
        <begin position="360"/>
        <end position="502"/>
    </location>
</feature>
<feature type="compositionally biased region" description="Pro residues" evidence="1">
    <location>
        <begin position="1037"/>
        <end position="1046"/>
    </location>
</feature>
<feature type="compositionally biased region" description="Basic and acidic residues" evidence="1">
    <location>
        <begin position="1479"/>
        <end position="1496"/>
    </location>
</feature>
<protein>
    <recommendedName>
        <fullName evidence="4">KIAA1522</fullName>
    </recommendedName>
</protein>
<organism evidence="2 3">
    <name type="scientific">Nothobranchius furzeri</name>
    <name type="common">Turquoise killifish</name>
    <dbReference type="NCBI Taxonomy" id="105023"/>
    <lineage>
        <taxon>Eukaryota</taxon>
        <taxon>Metazoa</taxon>
        <taxon>Chordata</taxon>
        <taxon>Craniata</taxon>
        <taxon>Vertebrata</taxon>
        <taxon>Euteleostomi</taxon>
        <taxon>Actinopterygii</taxon>
        <taxon>Neopterygii</taxon>
        <taxon>Teleostei</taxon>
        <taxon>Neoteleostei</taxon>
        <taxon>Acanthomorphata</taxon>
        <taxon>Ovalentaria</taxon>
        <taxon>Atherinomorphae</taxon>
        <taxon>Cyprinodontiformes</taxon>
        <taxon>Nothobranchiidae</taxon>
        <taxon>Nothobranchius</taxon>
    </lineage>
</organism>
<evidence type="ECO:0000313" key="2">
    <source>
        <dbReference type="EMBL" id="KAF7202172.1"/>
    </source>
</evidence>
<feature type="compositionally biased region" description="Basic residues" evidence="1">
    <location>
        <begin position="493"/>
        <end position="502"/>
    </location>
</feature>
<evidence type="ECO:0008006" key="4">
    <source>
        <dbReference type="Google" id="ProtNLM"/>
    </source>
</evidence>
<feature type="region of interest" description="Disordered" evidence="1">
    <location>
        <begin position="24"/>
        <end position="101"/>
    </location>
</feature>
<gene>
    <name evidence="2" type="ORF">G4P62_015723</name>
</gene>
<feature type="compositionally biased region" description="Low complexity" evidence="1">
    <location>
        <begin position="406"/>
        <end position="432"/>
    </location>
</feature>
<feature type="region of interest" description="Disordered" evidence="1">
    <location>
        <begin position="919"/>
        <end position="995"/>
    </location>
</feature>
<feature type="compositionally biased region" description="Low complexity" evidence="1">
    <location>
        <begin position="368"/>
        <end position="398"/>
    </location>
</feature>
<feature type="compositionally biased region" description="Polar residues" evidence="1">
    <location>
        <begin position="1142"/>
        <end position="1158"/>
    </location>
</feature>
<feature type="compositionally biased region" description="Low complexity" evidence="1">
    <location>
        <begin position="1386"/>
        <end position="1424"/>
    </location>
</feature>
<feature type="compositionally biased region" description="Polar residues" evidence="1">
    <location>
        <begin position="595"/>
        <end position="609"/>
    </location>
</feature>
<feature type="region of interest" description="Disordered" evidence="1">
    <location>
        <begin position="178"/>
        <end position="284"/>
    </location>
</feature>
<reference evidence="2" key="1">
    <citation type="submission" date="2020-03" db="EMBL/GenBank/DDBJ databases">
        <title>Intra-Species Differences in Population Size shape Life History and Genome Evolution.</title>
        <authorList>
            <person name="Willemsen D."/>
            <person name="Cui R."/>
            <person name="Valenzano D.R."/>
        </authorList>
    </citation>
    <scope>NUCLEOTIDE SEQUENCE</scope>
    <source>
        <strain evidence="2">GRZ</strain>
        <tissue evidence="2">Whole</tissue>
    </source>
</reference>
<feature type="region of interest" description="Disordered" evidence="1">
    <location>
        <begin position="829"/>
        <end position="893"/>
    </location>
</feature>